<gene>
    <name evidence="2" type="ORF">GF339_04030</name>
</gene>
<comment type="caution">
    <text evidence="2">The sequence shown here is derived from an EMBL/GenBank/DDBJ whole genome shotgun (WGS) entry which is preliminary data.</text>
</comment>
<dbReference type="PROSITE" id="PS51746">
    <property type="entry name" value="PPM_2"/>
    <property type="match status" value="1"/>
</dbReference>
<organism evidence="2 3">
    <name type="scientific">candidate division KSB3 bacterium</name>
    <dbReference type="NCBI Taxonomy" id="2044937"/>
    <lineage>
        <taxon>Bacteria</taxon>
        <taxon>candidate division KSB3</taxon>
    </lineage>
</organism>
<name>A0A9D5Q4X1_9BACT</name>
<dbReference type="SUPFAM" id="SSF81606">
    <property type="entry name" value="PP2C-like"/>
    <property type="match status" value="1"/>
</dbReference>
<dbReference type="EMBL" id="WJJP01000124">
    <property type="protein sequence ID" value="MBD3323728.1"/>
    <property type="molecule type" value="Genomic_DNA"/>
</dbReference>
<dbReference type="SMART" id="SM00331">
    <property type="entry name" value="PP2C_SIG"/>
    <property type="match status" value="1"/>
</dbReference>
<dbReference type="AlphaFoldDB" id="A0A9D5Q4X1"/>
<dbReference type="Gene3D" id="3.60.40.10">
    <property type="entry name" value="PPM-type phosphatase domain"/>
    <property type="match status" value="1"/>
</dbReference>
<evidence type="ECO:0000313" key="2">
    <source>
        <dbReference type="EMBL" id="MBD3323728.1"/>
    </source>
</evidence>
<evidence type="ECO:0000313" key="3">
    <source>
        <dbReference type="Proteomes" id="UP000649604"/>
    </source>
</evidence>
<evidence type="ECO:0000259" key="1">
    <source>
        <dbReference type="PROSITE" id="PS51746"/>
    </source>
</evidence>
<dbReference type="InterPro" id="IPR015655">
    <property type="entry name" value="PP2C"/>
</dbReference>
<dbReference type="GO" id="GO:0004722">
    <property type="term" value="F:protein serine/threonine phosphatase activity"/>
    <property type="evidence" value="ECO:0007669"/>
    <property type="project" value="InterPro"/>
</dbReference>
<reference evidence="2" key="1">
    <citation type="submission" date="2019-11" db="EMBL/GenBank/DDBJ databases">
        <title>Microbial mats filling the niche in hypersaline microbial mats.</title>
        <authorList>
            <person name="Wong H.L."/>
            <person name="Macleod F.I."/>
            <person name="White R.A. III"/>
            <person name="Burns B.P."/>
        </authorList>
    </citation>
    <scope>NUCLEOTIDE SEQUENCE</scope>
    <source>
        <strain evidence="2">Rbin_158</strain>
    </source>
</reference>
<dbReference type="PANTHER" id="PTHR47992">
    <property type="entry name" value="PROTEIN PHOSPHATASE"/>
    <property type="match status" value="1"/>
</dbReference>
<proteinExistence type="predicted"/>
<dbReference type="Proteomes" id="UP000649604">
    <property type="component" value="Unassembled WGS sequence"/>
</dbReference>
<dbReference type="InterPro" id="IPR001932">
    <property type="entry name" value="PPM-type_phosphatase-like_dom"/>
</dbReference>
<accession>A0A9D5Q4X1</accession>
<sequence>MMHLIQSQQSAMKTRYVYQSAGETDRGLQKTTNEDCYLEHPQVLAHENILQQLGYLYAVADGVSGQAGGEIASQIAIDTLRMYYVLPQVDIPPEDRLRNVFLEAHRRIEEYAQTHSQYAGMGTTLTTIVLHNHTVYYAHVGDSRLYLLRPENRSMNQLTDDHSLVAKFVREGKLTPEEAAEEDTNVLEQALGCVSKIHVDIGEYASLQAGDLFLLCSDGLSDIVPDAKIREIILNAPTLSDACHRLITKANQYGGKDNITVVLVALEDAQENL</sequence>
<dbReference type="SMART" id="SM00332">
    <property type="entry name" value="PP2Cc"/>
    <property type="match status" value="1"/>
</dbReference>
<dbReference type="Pfam" id="PF13672">
    <property type="entry name" value="PP2C_2"/>
    <property type="match status" value="1"/>
</dbReference>
<dbReference type="CDD" id="cd00143">
    <property type="entry name" value="PP2Cc"/>
    <property type="match status" value="1"/>
</dbReference>
<feature type="domain" description="PPM-type phosphatase" evidence="1">
    <location>
        <begin position="19"/>
        <end position="266"/>
    </location>
</feature>
<protein>
    <submittedName>
        <fullName evidence="2">SpoIIE family protein phosphatase</fullName>
    </submittedName>
</protein>
<dbReference type="InterPro" id="IPR036457">
    <property type="entry name" value="PPM-type-like_dom_sf"/>
</dbReference>